<dbReference type="Gene3D" id="3.40.50.2300">
    <property type="match status" value="2"/>
</dbReference>
<dbReference type="InterPro" id="IPR000843">
    <property type="entry name" value="HTH_LacI"/>
</dbReference>
<dbReference type="SUPFAM" id="SSF47413">
    <property type="entry name" value="lambda repressor-like DNA-binding domains"/>
    <property type="match status" value="1"/>
</dbReference>
<proteinExistence type="predicted"/>
<gene>
    <name evidence="5" type="ORF">JOD31_002656</name>
</gene>
<feature type="domain" description="HTH lacI-type" evidence="4">
    <location>
        <begin position="8"/>
        <end position="62"/>
    </location>
</feature>
<dbReference type="Gene3D" id="1.10.260.40">
    <property type="entry name" value="lambda repressor-like DNA-binding domains"/>
    <property type="match status" value="1"/>
</dbReference>
<dbReference type="CDD" id="cd06281">
    <property type="entry name" value="PBP1_LacI-like"/>
    <property type="match status" value="1"/>
</dbReference>
<dbReference type="InterPro" id="IPR010982">
    <property type="entry name" value="Lambda_DNA-bd_dom_sf"/>
</dbReference>
<name>A0ABS2T889_9HYPH</name>
<dbReference type="InterPro" id="IPR028082">
    <property type="entry name" value="Peripla_BP_I"/>
</dbReference>
<keyword evidence="2" id="KW-0238">DNA-binding</keyword>
<keyword evidence="6" id="KW-1185">Reference proteome</keyword>
<keyword evidence="1" id="KW-0805">Transcription regulation</keyword>
<protein>
    <submittedName>
        <fullName evidence="5">LacI family transcriptional regulator</fullName>
    </submittedName>
</protein>
<dbReference type="CDD" id="cd01392">
    <property type="entry name" value="HTH_LacI"/>
    <property type="match status" value="1"/>
</dbReference>
<dbReference type="SMART" id="SM00354">
    <property type="entry name" value="HTH_LACI"/>
    <property type="match status" value="1"/>
</dbReference>
<dbReference type="PANTHER" id="PTHR30146">
    <property type="entry name" value="LACI-RELATED TRANSCRIPTIONAL REPRESSOR"/>
    <property type="match status" value="1"/>
</dbReference>
<dbReference type="Pfam" id="PF13377">
    <property type="entry name" value="Peripla_BP_3"/>
    <property type="match status" value="1"/>
</dbReference>
<dbReference type="InterPro" id="IPR046335">
    <property type="entry name" value="LacI/GalR-like_sensor"/>
</dbReference>
<dbReference type="SUPFAM" id="SSF53822">
    <property type="entry name" value="Periplasmic binding protein-like I"/>
    <property type="match status" value="1"/>
</dbReference>
<dbReference type="EMBL" id="JAFBCY010000003">
    <property type="protein sequence ID" value="MBM7852414.1"/>
    <property type="molecule type" value="Genomic_DNA"/>
</dbReference>
<reference evidence="5 6" key="1">
    <citation type="submission" date="2021-01" db="EMBL/GenBank/DDBJ databases">
        <title>Genomic Encyclopedia of Type Strains, Phase IV (KMG-IV): sequencing the most valuable type-strain genomes for metagenomic binning, comparative biology and taxonomic classification.</title>
        <authorList>
            <person name="Goeker M."/>
        </authorList>
    </citation>
    <scope>NUCLEOTIDE SEQUENCE [LARGE SCALE GENOMIC DNA]</scope>
    <source>
        <strain evidence="5 6">DSM 6130</strain>
    </source>
</reference>
<dbReference type="RefSeq" id="WP_271206186.1">
    <property type="nucleotide sequence ID" value="NZ_BSFF01000003.1"/>
</dbReference>
<sequence length="340" mass="37421">MRKAGREFTIRDVARSAEVAVGTVSRVLNDHPSVTRDVRERVQRAITSLGYERNAVAQSMRSARTHMIACAIRDFDIPGYVSYVKEAERIFRAADYTFLLASTANDKAVELSLLRKFAQRRVDGVMMTISDESDPELIAAVEQAKMPLVLIDREMIQSVDRVAADHRSGARQATDYLLSLGHRRIALFVGDPHAHPSRSRIEGYGDAFRAAGLEPDPAMIRDHSLSNEFTFRETSALMQRPDPPTAIFVAGIDMLAGAMRALKAAGLAIGRDVSVVSGGDSDLAELSTPAITALQWDRAQMGRHAAQMLLDRVTGRTTEPPRCVRVPVSLVVRESCRPPQ</sequence>
<evidence type="ECO:0000259" key="4">
    <source>
        <dbReference type="PROSITE" id="PS50932"/>
    </source>
</evidence>
<accession>A0ABS2T889</accession>
<dbReference type="Pfam" id="PF00356">
    <property type="entry name" value="LacI"/>
    <property type="match status" value="1"/>
</dbReference>
<evidence type="ECO:0000256" key="1">
    <source>
        <dbReference type="ARBA" id="ARBA00023015"/>
    </source>
</evidence>
<comment type="caution">
    <text evidence="5">The sequence shown here is derived from an EMBL/GenBank/DDBJ whole genome shotgun (WGS) entry which is preliminary data.</text>
</comment>
<evidence type="ECO:0000256" key="2">
    <source>
        <dbReference type="ARBA" id="ARBA00023125"/>
    </source>
</evidence>
<dbReference type="Proteomes" id="UP000758856">
    <property type="component" value="Unassembled WGS sequence"/>
</dbReference>
<evidence type="ECO:0000256" key="3">
    <source>
        <dbReference type="ARBA" id="ARBA00023163"/>
    </source>
</evidence>
<organism evidence="5 6">
    <name type="scientific">Methylopila capsulata</name>
    <dbReference type="NCBI Taxonomy" id="61654"/>
    <lineage>
        <taxon>Bacteria</taxon>
        <taxon>Pseudomonadati</taxon>
        <taxon>Pseudomonadota</taxon>
        <taxon>Alphaproteobacteria</taxon>
        <taxon>Hyphomicrobiales</taxon>
        <taxon>Methylopilaceae</taxon>
        <taxon>Methylopila</taxon>
    </lineage>
</organism>
<dbReference type="PANTHER" id="PTHR30146:SF138">
    <property type="entry name" value="TRANSCRIPTIONAL REGULATORY PROTEIN"/>
    <property type="match status" value="1"/>
</dbReference>
<evidence type="ECO:0000313" key="6">
    <source>
        <dbReference type="Proteomes" id="UP000758856"/>
    </source>
</evidence>
<dbReference type="PROSITE" id="PS50932">
    <property type="entry name" value="HTH_LACI_2"/>
    <property type="match status" value="1"/>
</dbReference>
<evidence type="ECO:0000313" key="5">
    <source>
        <dbReference type="EMBL" id="MBM7852414.1"/>
    </source>
</evidence>
<keyword evidence="3" id="KW-0804">Transcription</keyword>